<proteinExistence type="predicted"/>
<keyword evidence="2" id="KW-1185">Reference proteome</keyword>
<reference evidence="1 2" key="1">
    <citation type="submission" date="2018-03" db="EMBL/GenBank/DDBJ databases">
        <authorList>
            <person name="Keele B.F."/>
        </authorList>
    </citation>
    <scope>NUCLEOTIDE SEQUENCE [LARGE SCALE GENOMIC DNA]</scope>
    <source>
        <strain evidence="1 2">YL28-9</strain>
    </source>
</reference>
<organism evidence="1 2">
    <name type="scientific">Pedobacter yulinensis</name>
    <dbReference type="NCBI Taxonomy" id="2126353"/>
    <lineage>
        <taxon>Bacteria</taxon>
        <taxon>Pseudomonadati</taxon>
        <taxon>Bacteroidota</taxon>
        <taxon>Sphingobacteriia</taxon>
        <taxon>Sphingobacteriales</taxon>
        <taxon>Sphingobacteriaceae</taxon>
        <taxon>Pedobacter</taxon>
    </lineage>
</organism>
<name>A0A2T3HQL8_9SPHI</name>
<dbReference type="EMBL" id="PYLS01000001">
    <property type="protein sequence ID" value="PST84691.1"/>
    <property type="molecule type" value="Genomic_DNA"/>
</dbReference>
<dbReference type="Proteomes" id="UP000240912">
    <property type="component" value="Unassembled WGS sequence"/>
</dbReference>
<gene>
    <name evidence="1" type="ORF">C7T94_00730</name>
</gene>
<sequence>MCPLRSRDGSQADVWQRTLVTSLQTAQASASAVASPDYTYPFKKSRLILDVGKYCLTRAGVFLTHKLD</sequence>
<dbReference type="AlphaFoldDB" id="A0A2T3HQL8"/>
<accession>A0A2T3HQL8</accession>
<evidence type="ECO:0000313" key="2">
    <source>
        <dbReference type="Proteomes" id="UP000240912"/>
    </source>
</evidence>
<comment type="caution">
    <text evidence="1">The sequence shown here is derived from an EMBL/GenBank/DDBJ whole genome shotgun (WGS) entry which is preliminary data.</text>
</comment>
<protein>
    <submittedName>
        <fullName evidence="1">Uncharacterized protein</fullName>
    </submittedName>
</protein>
<evidence type="ECO:0000313" key="1">
    <source>
        <dbReference type="EMBL" id="PST84691.1"/>
    </source>
</evidence>